<evidence type="ECO:0000256" key="1">
    <source>
        <dbReference type="SAM" id="MobiDB-lite"/>
    </source>
</evidence>
<proteinExistence type="predicted"/>
<evidence type="ECO:0000256" key="2">
    <source>
        <dbReference type="SAM" id="SignalP"/>
    </source>
</evidence>
<dbReference type="GeneID" id="92500338"/>
<evidence type="ECO:0000313" key="5">
    <source>
        <dbReference type="Proteomes" id="UP000259173"/>
    </source>
</evidence>
<evidence type="ECO:0000313" key="4">
    <source>
        <dbReference type="EMBL" id="HBQ49955.1"/>
    </source>
</evidence>
<gene>
    <name evidence="3" type="ORF">DCG65_00895</name>
    <name evidence="4" type="ORF">DD728_13955</name>
</gene>
<dbReference type="AlphaFoldDB" id="A0A356WAC1"/>
<dbReference type="EMBL" id="DMBR01000023">
    <property type="protein sequence ID" value="HAE93084.1"/>
    <property type="molecule type" value="Genomic_DNA"/>
</dbReference>
<dbReference type="Gene3D" id="1.25.40.10">
    <property type="entry name" value="Tetratricopeptide repeat domain"/>
    <property type="match status" value="1"/>
</dbReference>
<feature type="region of interest" description="Disordered" evidence="1">
    <location>
        <begin position="574"/>
        <end position="611"/>
    </location>
</feature>
<comment type="caution">
    <text evidence="4">The sequence shown here is derived from an EMBL/GenBank/DDBJ whole genome shotgun (WGS) entry which is preliminary data.</text>
</comment>
<organism evidence="4 6">
    <name type="scientific">Hyphomonas atlantica</name>
    <dbReference type="NCBI Taxonomy" id="1280948"/>
    <lineage>
        <taxon>Bacteria</taxon>
        <taxon>Pseudomonadati</taxon>
        <taxon>Pseudomonadota</taxon>
        <taxon>Alphaproteobacteria</taxon>
        <taxon>Hyphomonadales</taxon>
        <taxon>Hyphomonadaceae</taxon>
        <taxon>Hyphomonas</taxon>
    </lineage>
</organism>
<keyword evidence="2" id="KW-0732">Signal</keyword>
<dbReference type="Proteomes" id="UP000259173">
    <property type="component" value="Unassembled WGS sequence"/>
</dbReference>
<dbReference type="Proteomes" id="UP000263957">
    <property type="component" value="Unassembled WGS sequence"/>
</dbReference>
<evidence type="ECO:0008006" key="7">
    <source>
        <dbReference type="Google" id="ProtNLM"/>
    </source>
</evidence>
<dbReference type="RefSeq" id="WP_272982169.1">
    <property type="nucleotide sequence ID" value="NZ_CAMYIB010000015.1"/>
</dbReference>
<dbReference type="EMBL" id="DOGS01000279">
    <property type="protein sequence ID" value="HBQ49955.1"/>
    <property type="molecule type" value="Genomic_DNA"/>
</dbReference>
<evidence type="ECO:0000313" key="3">
    <source>
        <dbReference type="EMBL" id="HAE93084.1"/>
    </source>
</evidence>
<evidence type="ECO:0000313" key="6">
    <source>
        <dbReference type="Proteomes" id="UP000263957"/>
    </source>
</evidence>
<feature type="chain" id="PRO_5036067163" description="Sel1 repeat family protein" evidence="2">
    <location>
        <begin position="30"/>
        <end position="637"/>
    </location>
</feature>
<protein>
    <recommendedName>
        <fullName evidence="7">Sel1 repeat family protein</fullName>
    </recommendedName>
</protein>
<feature type="signal peptide" evidence="2">
    <location>
        <begin position="1"/>
        <end position="29"/>
    </location>
</feature>
<reference evidence="5 6" key="1">
    <citation type="journal article" date="2018" name="Nat. Biotechnol.">
        <title>A standardized bacterial taxonomy based on genome phylogeny substantially revises the tree of life.</title>
        <authorList>
            <person name="Parks D.H."/>
            <person name="Chuvochina M."/>
            <person name="Waite D.W."/>
            <person name="Rinke C."/>
            <person name="Skarshewski A."/>
            <person name="Chaumeil P.A."/>
            <person name="Hugenholtz P."/>
        </authorList>
    </citation>
    <scope>NUCLEOTIDE SEQUENCE [LARGE SCALE GENOMIC DNA]</scope>
    <source>
        <strain evidence="4">UBA10378</strain>
        <strain evidence="3">UBA8557</strain>
    </source>
</reference>
<dbReference type="InterPro" id="IPR011990">
    <property type="entry name" value="TPR-like_helical_dom_sf"/>
</dbReference>
<name>A0A356WAC1_9PROT</name>
<sequence length="637" mass="70166">MSIISAHRLFGMSTVVTFMAALFALPSDAQLQCGAEYDRIAAKMASSSGEVTDSEISFALDCERAAAGKGKDPGTIAKPQNVYQDEIRVRDLEKMQSGERTNAIAQRGTKDGIDAYWLGTNITPEVEFAYDTVAPGTRWVPELGWQRGTRVVKPFDKYLLNTDVFGDGTPTITQAVKDNRLAELLPIYAEYARRPDTRGEMAVTLAYFIRRGQGGVSSDLATAEQWLRIGAQKTPEAYLWLGELYENGTDKNGYGDAVRAAEIYAEGLSRGCRECIRFFRRNNNDPTRYPDVTVSDEDYFRYLVFAADLGQYNAMRWLAEFLDDQYQNRGGSSNTFVSRLGLTVKTRKNVPNPDTINSSSADTMLLSGELGSQLRSRYRTGFVPQPCVEVVEAVERNDLMDALDKMTDPNGCWGRYQPSAMDVLLLMDVPEDKVGDRGMAFFTGRSLIEGDLNYASTAAARYMGVGSLELEGGKLVAQRNGSYGPYVRAMLEPARRAGYISDVEAQRMIGIAYAEGAEGCLEDAGVRSLDDYYKSTLSHCRSQLRMAQSYGMSSSGEYTQRVYGLQRDSERRAAAAEAERLRSQRAHARSRNYEPATSVGRGGTAPEIPGTISSAEASRRAKANMCSGSLGSTDFCQ</sequence>
<accession>A0A356WAC1</accession>